<dbReference type="PANTHER" id="PTHR47074:SF11">
    <property type="entry name" value="REVERSE TRANSCRIPTASE-LIKE PROTEIN"/>
    <property type="match status" value="1"/>
</dbReference>
<feature type="domain" description="RNase H type-1" evidence="1">
    <location>
        <begin position="49"/>
        <end position="166"/>
    </location>
</feature>
<dbReference type="CDD" id="cd06222">
    <property type="entry name" value="RNase_H_like"/>
    <property type="match status" value="1"/>
</dbReference>
<dbReference type="InterPro" id="IPR052929">
    <property type="entry name" value="RNase_H-like_EbsB-rel"/>
</dbReference>
<dbReference type="GO" id="GO:0003676">
    <property type="term" value="F:nucleic acid binding"/>
    <property type="evidence" value="ECO:0007669"/>
    <property type="project" value="InterPro"/>
</dbReference>
<sequence>MDTIFYAKFQEISYNNAKETASISSQIQRTRNKIPVKWRSPPKEWLKLNIDAVISESTNRVAIAVVIRDLRGEIRGGFASNILVSSSTMAEAWEMREALLLVKNLERGKVIIELDCLTLIEAIKSGAELWEIDSILHDIQSLQLDLPDYNFTWVPREGNILAHTIAVLKNSNVLFPSWCTTLPPQLNSICRKEMPKVAASVQEPGTPPQ</sequence>
<dbReference type="InterPro" id="IPR002156">
    <property type="entry name" value="RNaseH_domain"/>
</dbReference>
<organism evidence="2 3">
    <name type="scientific">Arachis hypogaea</name>
    <name type="common">Peanut</name>
    <dbReference type="NCBI Taxonomy" id="3818"/>
    <lineage>
        <taxon>Eukaryota</taxon>
        <taxon>Viridiplantae</taxon>
        <taxon>Streptophyta</taxon>
        <taxon>Embryophyta</taxon>
        <taxon>Tracheophyta</taxon>
        <taxon>Spermatophyta</taxon>
        <taxon>Magnoliopsida</taxon>
        <taxon>eudicotyledons</taxon>
        <taxon>Gunneridae</taxon>
        <taxon>Pentapetalae</taxon>
        <taxon>rosids</taxon>
        <taxon>fabids</taxon>
        <taxon>Fabales</taxon>
        <taxon>Fabaceae</taxon>
        <taxon>Papilionoideae</taxon>
        <taxon>50 kb inversion clade</taxon>
        <taxon>dalbergioids sensu lato</taxon>
        <taxon>Dalbergieae</taxon>
        <taxon>Pterocarpus clade</taxon>
        <taxon>Arachis</taxon>
    </lineage>
</organism>
<keyword evidence="3" id="KW-1185">Reference proteome</keyword>
<evidence type="ECO:0000313" key="2">
    <source>
        <dbReference type="EMBL" id="RYR75720.1"/>
    </source>
</evidence>
<dbReference type="OrthoDB" id="1436788at2759"/>
<dbReference type="InterPro" id="IPR012337">
    <property type="entry name" value="RNaseH-like_sf"/>
</dbReference>
<accession>A0A445EJT4</accession>
<dbReference type="Pfam" id="PF13456">
    <property type="entry name" value="RVT_3"/>
    <property type="match status" value="1"/>
</dbReference>
<evidence type="ECO:0000259" key="1">
    <source>
        <dbReference type="Pfam" id="PF13456"/>
    </source>
</evidence>
<dbReference type="InterPro" id="IPR036397">
    <property type="entry name" value="RNaseH_sf"/>
</dbReference>
<dbReference type="Gene3D" id="3.30.420.10">
    <property type="entry name" value="Ribonuclease H-like superfamily/Ribonuclease H"/>
    <property type="match status" value="1"/>
</dbReference>
<dbReference type="PANTHER" id="PTHR47074">
    <property type="entry name" value="BNAC02G40300D PROTEIN"/>
    <property type="match status" value="1"/>
</dbReference>
<dbReference type="SUPFAM" id="SSF53098">
    <property type="entry name" value="Ribonuclease H-like"/>
    <property type="match status" value="1"/>
</dbReference>
<reference evidence="2 3" key="1">
    <citation type="submission" date="2019-01" db="EMBL/GenBank/DDBJ databases">
        <title>Sequencing of cultivated peanut Arachis hypogaea provides insights into genome evolution and oil improvement.</title>
        <authorList>
            <person name="Chen X."/>
        </authorList>
    </citation>
    <scope>NUCLEOTIDE SEQUENCE [LARGE SCALE GENOMIC DNA]</scope>
    <source>
        <strain evidence="3">cv. Fuhuasheng</strain>
        <tissue evidence="2">Leaves</tissue>
    </source>
</reference>
<protein>
    <recommendedName>
        <fullName evidence="1">RNase H type-1 domain-containing protein</fullName>
    </recommendedName>
</protein>
<gene>
    <name evidence="2" type="ORF">Ahy_A01g000296</name>
</gene>
<name>A0A445EJT4_ARAHY</name>
<dbReference type="GO" id="GO:0004523">
    <property type="term" value="F:RNA-DNA hybrid ribonuclease activity"/>
    <property type="evidence" value="ECO:0007669"/>
    <property type="project" value="InterPro"/>
</dbReference>
<dbReference type="STRING" id="3818.A0A445EJT4"/>
<dbReference type="InterPro" id="IPR044730">
    <property type="entry name" value="RNase_H-like_dom_plant"/>
</dbReference>
<comment type="caution">
    <text evidence="2">The sequence shown here is derived from an EMBL/GenBank/DDBJ whole genome shotgun (WGS) entry which is preliminary data.</text>
</comment>
<dbReference type="AlphaFoldDB" id="A0A445EJT4"/>
<dbReference type="EMBL" id="SDMP01000001">
    <property type="protein sequence ID" value="RYR75720.1"/>
    <property type="molecule type" value="Genomic_DNA"/>
</dbReference>
<proteinExistence type="predicted"/>
<evidence type="ECO:0000313" key="3">
    <source>
        <dbReference type="Proteomes" id="UP000289738"/>
    </source>
</evidence>
<dbReference type="Proteomes" id="UP000289738">
    <property type="component" value="Chromosome A01"/>
</dbReference>